<protein>
    <recommendedName>
        <fullName evidence="7">Sulfhydryl oxidase</fullName>
        <ecNumber evidence="7">1.8.3.2</ecNumber>
    </recommendedName>
</protein>
<evidence type="ECO:0000313" key="9">
    <source>
        <dbReference type="EMBL" id="CAD5119314.1"/>
    </source>
</evidence>
<feature type="domain" description="ERV/ALR sulfhydryl oxidase" evidence="8">
    <location>
        <begin position="292"/>
        <end position="395"/>
    </location>
</feature>
<accession>A0A7I8VSM9</accession>
<dbReference type="InterPro" id="IPR040986">
    <property type="entry name" value="QSOX_FAD-bd_dom"/>
</dbReference>
<dbReference type="PANTHER" id="PTHR22897:SF8">
    <property type="entry name" value="SULFHYDRYL OXIDASE"/>
    <property type="match status" value="1"/>
</dbReference>
<proteinExistence type="predicted"/>
<keyword evidence="7" id="KW-1133">Transmembrane helix</keyword>
<dbReference type="InterPro" id="IPR017905">
    <property type="entry name" value="ERV/ALR_sulphydryl_oxidase"/>
</dbReference>
<dbReference type="Proteomes" id="UP000549394">
    <property type="component" value="Unassembled WGS sequence"/>
</dbReference>
<evidence type="ECO:0000256" key="7">
    <source>
        <dbReference type="RuleBase" id="RU371123"/>
    </source>
</evidence>
<dbReference type="Gene3D" id="1.20.120.1960">
    <property type="entry name" value="QSOX sulfhydryl oxidase domain"/>
    <property type="match status" value="1"/>
</dbReference>
<dbReference type="InterPro" id="IPR039798">
    <property type="entry name" value="Sulfhydryl_oxidase"/>
</dbReference>
<keyword evidence="5 7" id="KW-0560">Oxidoreductase</keyword>
<dbReference type="InterPro" id="IPR042568">
    <property type="entry name" value="QSOX_FAD-bd_sf"/>
</dbReference>
<dbReference type="GO" id="GO:0003756">
    <property type="term" value="F:protein disulfide isomerase activity"/>
    <property type="evidence" value="ECO:0007669"/>
    <property type="project" value="TreeGrafter"/>
</dbReference>
<dbReference type="PROSITE" id="PS51324">
    <property type="entry name" value="ERV_ALR"/>
    <property type="match status" value="1"/>
</dbReference>
<dbReference type="Pfam" id="PF04777">
    <property type="entry name" value="Evr1_Alr"/>
    <property type="match status" value="1"/>
</dbReference>
<evidence type="ECO:0000259" key="8">
    <source>
        <dbReference type="PROSITE" id="PS51324"/>
    </source>
</evidence>
<keyword evidence="4 7" id="KW-0274">FAD</keyword>
<name>A0A7I8VSM9_9ANNE</name>
<feature type="transmembrane region" description="Helical" evidence="7">
    <location>
        <begin position="452"/>
        <end position="475"/>
    </location>
</feature>
<keyword evidence="10" id="KW-1185">Reference proteome</keyword>
<sequence length="495" mass="57600">MNIEHEPHFLCRWGQETLLLDGNVYFFPPNSSASFLGKKPSEEISWDTDTLRSSVIPVLESYISKNGKPADWPDFSPIKDAKEEIKMNSRTINKYFLVIENENSTTGREVQLDAVSVSTYYVRRKIDNKVVEPRLYLLSSSRAPDIFLKESNSHSTLTSIMMKMSGTEKRSQLSEEEIKEAEKPLNSHQVNDEAVHAADLLQGLRYSFYNEIGLKKFIKDKSLIALKNFIHQLYLHLDIDSDLTSSLSQLDDWIETKLDENLITHNEWRDKIQIIFYNILPTSTEFVGCAGSKSHLRGYPCSLWTLFHVMTVHSSYMSKLAKNDPPKVLMAMKGYVKYFFGCTECCKNFLKMAKNVEDDVRGDQEALWLWRSHNRVNKRLKGTPSEDPTHVKLQFPSRILCWSCQKRSNQFRVSNVVEYLKKRYAKAHIIMDHPKRKLFIHNSKSVLFLSQFDVGFCIVFYIASVFLIVCVYIYFWRKRACCRKVLPKRKYLSQP</sequence>
<comment type="caution">
    <text evidence="9">The sequence shown here is derived from an EMBL/GenBank/DDBJ whole genome shotgun (WGS) entry which is preliminary data.</text>
</comment>
<dbReference type="InterPro" id="IPR036774">
    <property type="entry name" value="ERV/ALR_sulphydryl_oxid_sf"/>
</dbReference>
<organism evidence="9 10">
    <name type="scientific">Dimorphilus gyrociliatus</name>
    <dbReference type="NCBI Taxonomy" id="2664684"/>
    <lineage>
        <taxon>Eukaryota</taxon>
        <taxon>Metazoa</taxon>
        <taxon>Spiralia</taxon>
        <taxon>Lophotrochozoa</taxon>
        <taxon>Annelida</taxon>
        <taxon>Polychaeta</taxon>
        <taxon>Polychaeta incertae sedis</taxon>
        <taxon>Dinophilidae</taxon>
        <taxon>Dimorphilus</taxon>
    </lineage>
</organism>
<dbReference type="EMBL" id="CAJFCJ010000009">
    <property type="protein sequence ID" value="CAD5119314.1"/>
    <property type="molecule type" value="Genomic_DNA"/>
</dbReference>
<dbReference type="AlphaFoldDB" id="A0A7I8VSM9"/>
<comment type="cofactor">
    <cofactor evidence="1 7">
        <name>FAD</name>
        <dbReference type="ChEBI" id="CHEBI:57692"/>
    </cofactor>
</comment>
<keyword evidence="3" id="KW-0732">Signal</keyword>
<keyword evidence="7" id="KW-0472">Membrane</keyword>
<dbReference type="GO" id="GO:0005615">
    <property type="term" value="C:extracellular space"/>
    <property type="evidence" value="ECO:0007669"/>
    <property type="project" value="TreeGrafter"/>
</dbReference>
<evidence type="ECO:0000256" key="2">
    <source>
        <dbReference type="ARBA" id="ARBA00022630"/>
    </source>
</evidence>
<dbReference type="SUPFAM" id="SSF69000">
    <property type="entry name" value="FAD-dependent thiol oxidase"/>
    <property type="match status" value="1"/>
</dbReference>
<evidence type="ECO:0000256" key="5">
    <source>
        <dbReference type="ARBA" id="ARBA00023002"/>
    </source>
</evidence>
<gene>
    <name evidence="9" type="ORF">DGYR_LOCUS7574</name>
</gene>
<comment type="catalytic activity">
    <reaction evidence="7">
        <text>2 R'C(R)SH + O2 = R'C(R)S-S(R)CR' + H2O2</text>
        <dbReference type="Rhea" id="RHEA:17357"/>
        <dbReference type="ChEBI" id="CHEBI:15379"/>
        <dbReference type="ChEBI" id="CHEBI:16240"/>
        <dbReference type="ChEBI" id="CHEBI:16520"/>
        <dbReference type="ChEBI" id="CHEBI:17412"/>
        <dbReference type="EC" id="1.8.3.2"/>
    </reaction>
</comment>
<keyword evidence="6" id="KW-1015">Disulfide bond</keyword>
<dbReference type="GO" id="GO:0000139">
    <property type="term" value="C:Golgi membrane"/>
    <property type="evidence" value="ECO:0007669"/>
    <property type="project" value="TreeGrafter"/>
</dbReference>
<dbReference type="Gene3D" id="1.20.120.310">
    <property type="entry name" value="ERV/ALR sulfhydryl oxidase domain"/>
    <property type="match status" value="1"/>
</dbReference>
<reference evidence="9 10" key="1">
    <citation type="submission" date="2020-08" db="EMBL/GenBank/DDBJ databases">
        <authorList>
            <person name="Hejnol A."/>
        </authorList>
    </citation>
    <scope>NUCLEOTIDE SEQUENCE [LARGE SCALE GENOMIC DNA]</scope>
</reference>
<dbReference type="PANTHER" id="PTHR22897">
    <property type="entry name" value="QUIESCIN Q6-RELATED SULFHYDRYL OXIDASE"/>
    <property type="match status" value="1"/>
</dbReference>
<evidence type="ECO:0000256" key="1">
    <source>
        <dbReference type="ARBA" id="ARBA00001974"/>
    </source>
</evidence>
<keyword evidence="2 7" id="KW-0285">Flavoprotein</keyword>
<dbReference type="EC" id="1.8.3.2" evidence="7"/>
<evidence type="ECO:0000256" key="3">
    <source>
        <dbReference type="ARBA" id="ARBA00022729"/>
    </source>
</evidence>
<evidence type="ECO:0000313" key="10">
    <source>
        <dbReference type="Proteomes" id="UP000549394"/>
    </source>
</evidence>
<evidence type="ECO:0000256" key="6">
    <source>
        <dbReference type="ARBA" id="ARBA00023157"/>
    </source>
</evidence>
<dbReference type="GO" id="GO:0006457">
    <property type="term" value="P:protein folding"/>
    <property type="evidence" value="ECO:0007669"/>
    <property type="project" value="TreeGrafter"/>
</dbReference>
<dbReference type="Pfam" id="PF18371">
    <property type="entry name" value="FAD_SOX"/>
    <property type="match status" value="1"/>
</dbReference>
<dbReference type="Gene3D" id="3.40.30.10">
    <property type="entry name" value="Glutaredoxin"/>
    <property type="match status" value="1"/>
</dbReference>
<keyword evidence="7" id="KW-0812">Transmembrane</keyword>
<dbReference type="OrthoDB" id="59470at2759"/>
<dbReference type="GO" id="GO:0016971">
    <property type="term" value="F:flavin-dependent sulfhydryl oxidase activity"/>
    <property type="evidence" value="ECO:0007669"/>
    <property type="project" value="InterPro"/>
</dbReference>
<evidence type="ECO:0000256" key="4">
    <source>
        <dbReference type="ARBA" id="ARBA00022827"/>
    </source>
</evidence>